<evidence type="ECO:0000313" key="2">
    <source>
        <dbReference type="EMBL" id="MBA8912804.1"/>
    </source>
</evidence>
<keyword evidence="3" id="KW-1185">Reference proteome</keyword>
<dbReference type="EMBL" id="JACJIB010000003">
    <property type="protein sequence ID" value="MBA8912804.1"/>
    <property type="molecule type" value="Genomic_DNA"/>
</dbReference>
<dbReference type="Proteomes" id="UP000543554">
    <property type="component" value="Unassembled WGS sequence"/>
</dbReference>
<name>A0AA40S1D2_9HYPH</name>
<organism evidence="2 3">
    <name type="scientific">Methylorubrum thiocyanatum</name>
    <dbReference type="NCBI Taxonomy" id="47958"/>
    <lineage>
        <taxon>Bacteria</taxon>
        <taxon>Pseudomonadati</taxon>
        <taxon>Pseudomonadota</taxon>
        <taxon>Alphaproteobacteria</taxon>
        <taxon>Hyphomicrobiales</taxon>
        <taxon>Methylobacteriaceae</taxon>
        <taxon>Methylorubrum</taxon>
    </lineage>
</organism>
<accession>A0AA40S1D2</accession>
<comment type="caution">
    <text evidence="2">The sequence shown here is derived from an EMBL/GenBank/DDBJ whole genome shotgun (WGS) entry which is preliminary data.</text>
</comment>
<protein>
    <submittedName>
        <fullName evidence="2">Protein TonB</fullName>
    </submittedName>
</protein>
<evidence type="ECO:0000313" key="3">
    <source>
        <dbReference type="Proteomes" id="UP000543554"/>
    </source>
</evidence>
<sequence length="241" mass="25849">MARNRVDRSSKGAARSARDDDEQPWPASAGPHHDEVRWHPAVEHRVMGEGMPRGWIQALGLSLTLTILGPPARSEAFTDPSTGFSVTVPAGFALRPPRKDPNHEILVGIVSLTGQPPVAGRSHALCAAGFRRNPEGAVASQAELNALPALKRRVAEARTVLAGQGLETETVDPIESSAFAGFEIVSIPNSGPDHRTIRIYMAIMDRVIGRTDVVCATTKQALPSALPVFRAIRDGTRPPTR</sequence>
<proteinExistence type="predicted"/>
<feature type="compositionally biased region" description="Basic and acidic residues" evidence="1">
    <location>
        <begin position="1"/>
        <end position="10"/>
    </location>
</feature>
<gene>
    <name evidence="2" type="ORF">HNR51_001882</name>
</gene>
<dbReference type="RefSeq" id="WP_182554754.1">
    <property type="nucleotide sequence ID" value="NZ_BPRF01000007.1"/>
</dbReference>
<evidence type="ECO:0000256" key="1">
    <source>
        <dbReference type="SAM" id="MobiDB-lite"/>
    </source>
</evidence>
<feature type="region of interest" description="Disordered" evidence="1">
    <location>
        <begin position="1"/>
        <end position="37"/>
    </location>
</feature>
<reference evidence="2 3" key="1">
    <citation type="submission" date="2020-08" db="EMBL/GenBank/DDBJ databases">
        <title>Genomic Encyclopedia of Type Strains, Phase IV (KMG-IV): sequencing the most valuable type-strain genomes for metagenomic binning, comparative biology and taxonomic classification.</title>
        <authorList>
            <person name="Goeker M."/>
        </authorList>
    </citation>
    <scope>NUCLEOTIDE SEQUENCE [LARGE SCALE GENOMIC DNA]</scope>
    <source>
        <strain evidence="2 3">DSM 11490</strain>
    </source>
</reference>
<dbReference type="AlphaFoldDB" id="A0AA40S1D2"/>